<proteinExistence type="predicted"/>
<feature type="transmembrane region" description="Helical" evidence="1">
    <location>
        <begin position="66"/>
        <end position="91"/>
    </location>
</feature>
<keyword evidence="1" id="KW-0472">Membrane</keyword>
<dbReference type="Proteomes" id="UP001054945">
    <property type="component" value="Unassembled WGS sequence"/>
</dbReference>
<keyword evidence="3" id="KW-1185">Reference proteome</keyword>
<gene>
    <name evidence="2" type="ORF">CEXT_539581</name>
</gene>
<evidence type="ECO:0000313" key="2">
    <source>
        <dbReference type="EMBL" id="GIY43093.1"/>
    </source>
</evidence>
<comment type="caution">
    <text evidence="2">The sequence shown here is derived from an EMBL/GenBank/DDBJ whole genome shotgun (WGS) entry which is preliminary data.</text>
</comment>
<keyword evidence="1" id="KW-1133">Transmembrane helix</keyword>
<evidence type="ECO:0000313" key="3">
    <source>
        <dbReference type="Proteomes" id="UP001054945"/>
    </source>
</evidence>
<reference evidence="2 3" key="1">
    <citation type="submission" date="2021-06" db="EMBL/GenBank/DDBJ databases">
        <title>Caerostris extrusa draft genome.</title>
        <authorList>
            <person name="Kono N."/>
            <person name="Arakawa K."/>
        </authorList>
    </citation>
    <scope>NUCLEOTIDE SEQUENCE [LARGE SCALE GENOMIC DNA]</scope>
</reference>
<dbReference type="EMBL" id="BPLR01010928">
    <property type="protein sequence ID" value="GIY43093.1"/>
    <property type="molecule type" value="Genomic_DNA"/>
</dbReference>
<protein>
    <submittedName>
        <fullName evidence="2">Uncharacterized protein</fullName>
    </submittedName>
</protein>
<dbReference type="AlphaFoldDB" id="A0AAV4T936"/>
<name>A0AAV4T936_CAEEX</name>
<sequence length="119" mass="12990">MQILAEALSPRSTSASAKKPTIVSIAALAGAAIKTPRTKFVDFSSGTPYLISEYSVFLHPARMKEVIVCLFSGVIGLPALIASQLLFRYIFYSMPGYLLSPAPQGWLTNFCKTKAFRQL</sequence>
<keyword evidence="1" id="KW-0812">Transmembrane</keyword>
<evidence type="ECO:0000256" key="1">
    <source>
        <dbReference type="SAM" id="Phobius"/>
    </source>
</evidence>
<accession>A0AAV4T936</accession>
<organism evidence="2 3">
    <name type="scientific">Caerostris extrusa</name>
    <name type="common">Bark spider</name>
    <name type="synonym">Caerostris bankana</name>
    <dbReference type="NCBI Taxonomy" id="172846"/>
    <lineage>
        <taxon>Eukaryota</taxon>
        <taxon>Metazoa</taxon>
        <taxon>Ecdysozoa</taxon>
        <taxon>Arthropoda</taxon>
        <taxon>Chelicerata</taxon>
        <taxon>Arachnida</taxon>
        <taxon>Araneae</taxon>
        <taxon>Araneomorphae</taxon>
        <taxon>Entelegynae</taxon>
        <taxon>Araneoidea</taxon>
        <taxon>Araneidae</taxon>
        <taxon>Caerostris</taxon>
    </lineage>
</organism>